<protein>
    <recommendedName>
        <fullName evidence="4">Tetratricopeptide repeat protein</fullName>
    </recommendedName>
</protein>
<dbReference type="EMBL" id="VMBG01000002">
    <property type="protein sequence ID" value="TSJ77498.1"/>
    <property type="molecule type" value="Genomic_DNA"/>
</dbReference>
<keyword evidence="1" id="KW-0472">Membrane</keyword>
<sequence length="587" mass="64395">MIERLRKKKTALVLRYRNWRGRIYEGQFAMIRAAVIGVVVLILAGVGYVAGRPVWDKWRYQRAMSQAMDYAERQDYRSSMLALKRATELAPMDLATWREVSDRLAELGSPQAIVARENAVRLAPGDMTMRLALVGEALRFGQIDVAHEALDTIDEAARRDAAFHRLAAAVAMATGSEADLETHLEALVAAEPKDAIARFNLAAVRVWQTDERKQALALADLEQLTLVPEARVRASLELLKHAARIRDGDRARVVVDLLTQRLGVRGSSVAAAAGEPAGWQALLQGLQEAAAAGDAADVALVARWLGDVRLRREALVWIEGLPDEKRNAPSVLRVAAGLSAELEDYDRLEPLLLAGGLGPLPPDAVRLSVAAQLQRLRYQKSRGRATWEDALTACGESVQALTGLATLADIWGDAEGNERVLQEILKRQPKTHWVYLALRNRYSAQGDTMKLWQLYGSWAQARPDDPEFARTWISLGLALDRITPDSARGAIQRGEQPKASPLDQALAAAIHARAKRRAPALALLDAIPAAVRSRPDIAYWRVVVLAGEPSRADEARAALLFARRAGLLPEENALLDAAERKLGRAVK</sequence>
<evidence type="ECO:0000256" key="1">
    <source>
        <dbReference type="SAM" id="Phobius"/>
    </source>
</evidence>
<dbReference type="RefSeq" id="WP_144353919.1">
    <property type="nucleotide sequence ID" value="NZ_CBCRVV010000008.1"/>
</dbReference>
<dbReference type="Proteomes" id="UP000315648">
    <property type="component" value="Unassembled WGS sequence"/>
</dbReference>
<keyword evidence="1" id="KW-1133">Transmembrane helix</keyword>
<dbReference type="InterPro" id="IPR011990">
    <property type="entry name" value="TPR-like_helical_dom_sf"/>
</dbReference>
<accession>A0A556QLI6</accession>
<organism evidence="2 3">
    <name type="scientific">Rariglobus hedericola</name>
    <dbReference type="NCBI Taxonomy" id="2597822"/>
    <lineage>
        <taxon>Bacteria</taxon>
        <taxon>Pseudomonadati</taxon>
        <taxon>Verrucomicrobiota</taxon>
        <taxon>Opitutia</taxon>
        <taxon>Opitutales</taxon>
        <taxon>Opitutaceae</taxon>
        <taxon>Rariglobus</taxon>
    </lineage>
</organism>
<evidence type="ECO:0008006" key="4">
    <source>
        <dbReference type="Google" id="ProtNLM"/>
    </source>
</evidence>
<proteinExistence type="predicted"/>
<keyword evidence="1" id="KW-0812">Transmembrane</keyword>
<dbReference type="AlphaFoldDB" id="A0A556QLI6"/>
<dbReference type="SUPFAM" id="SSF48452">
    <property type="entry name" value="TPR-like"/>
    <property type="match status" value="1"/>
</dbReference>
<evidence type="ECO:0000313" key="3">
    <source>
        <dbReference type="Proteomes" id="UP000315648"/>
    </source>
</evidence>
<dbReference type="OrthoDB" id="186434at2"/>
<dbReference type="Gene3D" id="1.25.40.10">
    <property type="entry name" value="Tetratricopeptide repeat domain"/>
    <property type="match status" value="2"/>
</dbReference>
<reference evidence="2 3" key="1">
    <citation type="submission" date="2019-07" db="EMBL/GenBank/DDBJ databases">
        <title>Description of 53C-WASEF.</title>
        <authorList>
            <person name="Pitt A."/>
            <person name="Hahn M.W."/>
        </authorList>
    </citation>
    <scope>NUCLEOTIDE SEQUENCE [LARGE SCALE GENOMIC DNA]</scope>
    <source>
        <strain evidence="2 3">53C-WASEF</strain>
    </source>
</reference>
<feature type="transmembrane region" description="Helical" evidence="1">
    <location>
        <begin position="29"/>
        <end position="50"/>
    </location>
</feature>
<evidence type="ECO:0000313" key="2">
    <source>
        <dbReference type="EMBL" id="TSJ77498.1"/>
    </source>
</evidence>
<comment type="caution">
    <text evidence="2">The sequence shown here is derived from an EMBL/GenBank/DDBJ whole genome shotgun (WGS) entry which is preliminary data.</text>
</comment>
<keyword evidence="3" id="KW-1185">Reference proteome</keyword>
<gene>
    <name evidence="2" type="ORF">FPL22_15540</name>
</gene>
<name>A0A556QLI6_9BACT</name>